<dbReference type="AlphaFoldDB" id="W7Y6S8"/>
<dbReference type="EMBL" id="BAVZ01000001">
    <property type="protein sequence ID" value="GAF06620.1"/>
    <property type="molecule type" value="Genomic_DNA"/>
</dbReference>
<dbReference type="Proteomes" id="UP000019364">
    <property type="component" value="Unassembled WGS sequence"/>
</dbReference>
<gene>
    <name evidence="1" type="ORF">JCM16418_590</name>
</gene>
<proteinExistence type="predicted"/>
<keyword evidence="2" id="KW-1185">Reference proteome</keyword>
<dbReference type="RefSeq" id="WP_036645811.1">
    <property type="nucleotide sequence ID" value="NZ_BAVZ01000001.1"/>
</dbReference>
<sequence length="77" mass="9229">MRNDYIKQYIAQEGLDPYFIVHELFKSHPGRYAIGQLSNNMPAVQFWRNIYDSGNIDFYEKEELDEGLTLIYQFFKV</sequence>
<dbReference type="STRING" id="1236976.JCM16418_590"/>
<evidence type="ECO:0000313" key="1">
    <source>
        <dbReference type="EMBL" id="GAF06620.1"/>
    </source>
</evidence>
<protein>
    <submittedName>
        <fullName evidence="1">Uncharacterized protein</fullName>
    </submittedName>
</protein>
<organism evidence="1 2">
    <name type="scientific">Paenibacillus pini JCM 16418</name>
    <dbReference type="NCBI Taxonomy" id="1236976"/>
    <lineage>
        <taxon>Bacteria</taxon>
        <taxon>Bacillati</taxon>
        <taxon>Bacillota</taxon>
        <taxon>Bacilli</taxon>
        <taxon>Bacillales</taxon>
        <taxon>Paenibacillaceae</taxon>
        <taxon>Paenibacillus</taxon>
    </lineage>
</organism>
<name>W7Y6S8_9BACL</name>
<evidence type="ECO:0000313" key="2">
    <source>
        <dbReference type="Proteomes" id="UP000019364"/>
    </source>
</evidence>
<reference evidence="1 2" key="1">
    <citation type="journal article" date="2014" name="Genome Announc.">
        <title>Draft Genome Sequence of Paenibacillus pini JCM 16418T, Isolated from the Rhizosphere of Pine Tree.</title>
        <authorList>
            <person name="Yuki M."/>
            <person name="Oshima K."/>
            <person name="Suda W."/>
            <person name="Oshida Y."/>
            <person name="Kitamura K."/>
            <person name="Iida Y."/>
            <person name="Hattori M."/>
            <person name="Ohkuma M."/>
        </authorList>
    </citation>
    <scope>NUCLEOTIDE SEQUENCE [LARGE SCALE GENOMIC DNA]</scope>
    <source>
        <strain evidence="1 2">JCM 16418</strain>
    </source>
</reference>
<accession>W7Y6S8</accession>
<comment type="caution">
    <text evidence="1">The sequence shown here is derived from an EMBL/GenBank/DDBJ whole genome shotgun (WGS) entry which is preliminary data.</text>
</comment>
<dbReference type="OrthoDB" id="1902458at2"/>